<dbReference type="Proteomes" id="UP000298493">
    <property type="component" value="Unassembled WGS sequence"/>
</dbReference>
<dbReference type="InterPro" id="IPR008701">
    <property type="entry name" value="NPP1"/>
</dbReference>
<proteinExistence type="inferred from homology"/>
<reference evidence="3 4" key="1">
    <citation type="submission" date="2019-04" db="EMBL/GenBank/DDBJ databases">
        <title>High contiguity whole genome sequence and gene annotation resource for two Venturia nashicola isolates.</title>
        <authorList>
            <person name="Prokchorchik M."/>
            <person name="Won K."/>
            <person name="Lee Y."/>
            <person name="Choi E.D."/>
            <person name="Segonzac C."/>
            <person name="Sohn K.H."/>
        </authorList>
    </citation>
    <scope>NUCLEOTIDE SEQUENCE [LARGE SCALE GENOMIC DNA]</scope>
    <source>
        <strain evidence="3 4">PRI2</strain>
    </source>
</reference>
<name>A0A4Z1NCY2_9PEZI</name>
<dbReference type="EMBL" id="SNSC02000027">
    <property type="protein sequence ID" value="TID13319.1"/>
    <property type="molecule type" value="Genomic_DNA"/>
</dbReference>
<dbReference type="PIRSF" id="PIRSF029958">
    <property type="entry name" value="Necrosis-inducing_protein"/>
    <property type="match status" value="1"/>
</dbReference>
<evidence type="ECO:0000256" key="2">
    <source>
        <dbReference type="ARBA" id="ARBA00023026"/>
    </source>
</evidence>
<evidence type="ECO:0000313" key="4">
    <source>
        <dbReference type="Proteomes" id="UP000298493"/>
    </source>
</evidence>
<evidence type="ECO:0000313" key="3">
    <source>
        <dbReference type="EMBL" id="TID13319.1"/>
    </source>
</evidence>
<dbReference type="PANTHER" id="PTHR33657:SF8">
    <property type="entry name" value="DOMAIN PROTEIN, PUTATIVE (AFU_ORTHOLOGUE AFUA_5G00600)-RELATED"/>
    <property type="match status" value="1"/>
</dbReference>
<sequence length="178" mass="19484">MVAYHIQEWTLRATPRLEPTGGSNSGCGSSIGQVYVRGATAGKHYGLMYIWYMPKDEPSFGLGHRHEWEGVIVWLSSSTATTATNIVAVCPSAHGGWNCNTTTGFFLSGTSPLIKYDSPWPINHQLFQTNMVGGKQPLVAWESMSLTVRSALEHAKFGVATVPFKDSTFEINLAKAKF</sequence>
<dbReference type="STRING" id="86259.A0A4Z1NCY2"/>
<dbReference type="AlphaFoldDB" id="A0A4Z1NCY2"/>
<protein>
    <submittedName>
        <fullName evidence="3">Putative necrosis and ethylene inducing peptide 2</fullName>
    </submittedName>
</protein>
<comment type="similarity">
    <text evidence="1">Belongs to the Necrosis inducing protein (NPP1) family.</text>
</comment>
<keyword evidence="4" id="KW-1185">Reference proteome</keyword>
<accession>A0A4Z1NCY2</accession>
<comment type="caution">
    <text evidence="3">The sequence shown here is derived from an EMBL/GenBank/DDBJ whole genome shotgun (WGS) entry which is preliminary data.</text>
</comment>
<organism evidence="3 4">
    <name type="scientific">Venturia nashicola</name>
    <dbReference type="NCBI Taxonomy" id="86259"/>
    <lineage>
        <taxon>Eukaryota</taxon>
        <taxon>Fungi</taxon>
        <taxon>Dikarya</taxon>
        <taxon>Ascomycota</taxon>
        <taxon>Pezizomycotina</taxon>
        <taxon>Dothideomycetes</taxon>
        <taxon>Pleosporomycetidae</taxon>
        <taxon>Venturiales</taxon>
        <taxon>Venturiaceae</taxon>
        <taxon>Venturia</taxon>
    </lineage>
</organism>
<gene>
    <name evidence="3" type="ORF">E6O75_ATG10179</name>
</gene>
<dbReference type="Pfam" id="PF05630">
    <property type="entry name" value="NPP1"/>
    <property type="match status" value="1"/>
</dbReference>
<keyword evidence="2" id="KW-0843">Virulence</keyword>
<evidence type="ECO:0000256" key="1">
    <source>
        <dbReference type="ARBA" id="ARBA00009520"/>
    </source>
</evidence>
<dbReference type="PANTHER" id="PTHR33657">
    <property type="entry name" value="DOMAIN PROTEIN, PUTATIVE (AFU_ORTHOLOGUE AFUA_5G00600)-RELATED"/>
    <property type="match status" value="1"/>
</dbReference>